<dbReference type="OrthoDB" id="9812120at2"/>
<evidence type="ECO:0000313" key="3">
    <source>
        <dbReference type="EMBL" id="RYC04971.1"/>
    </source>
</evidence>
<feature type="signal peptide" evidence="2">
    <location>
        <begin position="1"/>
        <end position="29"/>
    </location>
</feature>
<dbReference type="AlphaFoldDB" id="A0A4Q2SJ63"/>
<dbReference type="EMBL" id="SDWU01000001">
    <property type="protein sequence ID" value="RYC04971.1"/>
    <property type="molecule type" value="Genomic_DNA"/>
</dbReference>
<dbReference type="RefSeq" id="WP_129452993.1">
    <property type="nucleotide sequence ID" value="NZ_JACXYX010000003.1"/>
</dbReference>
<keyword evidence="2" id="KW-0732">Signal</keyword>
<accession>A0A4Q2SJ63</accession>
<evidence type="ECO:0008006" key="5">
    <source>
        <dbReference type="Google" id="ProtNLM"/>
    </source>
</evidence>
<feature type="region of interest" description="Disordered" evidence="1">
    <location>
        <begin position="26"/>
        <end position="55"/>
    </location>
</feature>
<evidence type="ECO:0000313" key="4">
    <source>
        <dbReference type="Proteomes" id="UP000293291"/>
    </source>
</evidence>
<gene>
    <name evidence="3" type="ORF">EUA07_00260</name>
</gene>
<feature type="chain" id="PRO_5020822607" description="Lipoprotein" evidence="2">
    <location>
        <begin position="30"/>
        <end position="313"/>
    </location>
</feature>
<comment type="caution">
    <text evidence="3">The sequence shown here is derived from an EMBL/GenBank/DDBJ whole genome shotgun (WGS) entry which is preliminary data.</text>
</comment>
<organism evidence="3 4">
    <name type="scientific">Nocardioides ganghwensis</name>
    <dbReference type="NCBI Taxonomy" id="252230"/>
    <lineage>
        <taxon>Bacteria</taxon>
        <taxon>Bacillati</taxon>
        <taxon>Actinomycetota</taxon>
        <taxon>Actinomycetes</taxon>
        <taxon>Propionibacteriales</taxon>
        <taxon>Nocardioidaceae</taxon>
        <taxon>Nocardioides</taxon>
    </lineage>
</organism>
<evidence type="ECO:0000256" key="2">
    <source>
        <dbReference type="SAM" id="SignalP"/>
    </source>
</evidence>
<name>A0A4Q2SJ63_9ACTN</name>
<dbReference type="Proteomes" id="UP000293291">
    <property type="component" value="Unassembled WGS sequence"/>
</dbReference>
<evidence type="ECO:0000256" key="1">
    <source>
        <dbReference type="SAM" id="MobiDB-lite"/>
    </source>
</evidence>
<keyword evidence="4" id="KW-1185">Reference proteome</keyword>
<reference evidence="3 4" key="1">
    <citation type="submission" date="2019-01" db="EMBL/GenBank/DDBJ databases">
        <title>Novel species of Nocardioides.</title>
        <authorList>
            <person name="Liu Q."/>
            <person name="Xin Y.-H."/>
        </authorList>
    </citation>
    <scope>NUCLEOTIDE SEQUENCE [LARGE SCALE GENOMIC DNA]</scope>
    <source>
        <strain evidence="3 4">CGMCC 4.6875</strain>
    </source>
</reference>
<proteinExistence type="predicted"/>
<protein>
    <recommendedName>
        <fullName evidence="5">Lipoprotein</fullName>
    </recommendedName>
</protein>
<sequence>MTRGTRARLAALTTALLTLPLLAGPPAQAADRTPTAEVAATGDRAAGRTPSRLPGGGKTVFGRKRFLTAYYGTAGTGSLGVLGETDPDRAFRRIVRAGKPFLRRGERLLPVYELIVTVADGADFPGTDGDHAHDVLHSRVQAYIDAARRNGVLLLLDLQPGRTDFLATAKRWEWALEDPWVGLALDPEWRVGPGEFPGQTIGSVSAREINRTAGWLSRLTRDNGLPEKLFVIHQFTTGMVPDIRKVRRRDGLAMVQHVDGFGSPADKLATYRNVAVPRKFTMGFKVFYDEDVPRMRPQQVRRALPDVRFVSYQ</sequence>